<accession>A0A1F4ZC25</accession>
<proteinExistence type="inferred from homology"/>
<comment type="function">
    <text evidence="1 5">PPIases accelerate the folding of proteins. It catalyzes the cis-trans isomerization of proline imidic peptide bonds in oligopeptides.</text>
</comment>
<evidence type="ECO:0000313" key="7">
    <source>
        <dbReference type="EMBL" id="OGD03843.1"/>
    </source>
</evidence>
<dbReference type="PRINTS" id="PR00153">
    <property type="entry name" value="CSAPPISMRASE"/>
</dbReference>
<protein>
    <recommendedName>
        <fullName evidence="5">Peptidyl-prolyl cis-trans isomerase</fullName>
        <shortName evidence="5">PPIase</shortName>
        <ecNumber evidence="5">5.2.1.8</ecNumber>
    </recommendedName>
</protein>
<dbReference type="InterPro" id="IPR002130">
    <property type="entry name" value="Cyclophilin-type_PPIase_dom"/>
</dbReference>
<evidence type="ECO:0000256" key="4">
    <source>
        <dbReference type="ARBA" id="ARBA00023235"/>
    </source>
</evidence>
<dbReference type="PANTHER" id="PTHR45625">
    <property type="entry name" value="PEPTIDYL-PROLYL CIS-TRANS ISOMERASE-RELATED"/>
    <property type="match status" value="1"/>
</dbReference>
<keyword evidence="3 5" id="KW-0697">Rotamase</keyword>
<gene>
    <name evidence="7" type="ORF">A2989_03880</name>
</gene>
<sequence length="137" mass="14910">MSTPKGVFVIELRPDLAPKTITNFLSKWVNGYCDGKTFHRIEDWVVQGCDPKGDGTGGADSLPTETSDTSFTAGSLGVARKPYPKTVSNDSQFFITKKDSLFLNGDYTYFGRVLSGMDVIEKLSAGDKIISTTILSK</sequence>
<comment type="similarity">
    <text evidence="2 5">Belongs to the cyclophilin-type PPIase family.</text>
</comment>
<organism evidence="7 8">
    <name type="scientific">Candidatus Amesbacteria bacterium RIFCSPLOWO2_01_FULL_48_25</name>
    <dbReference type="NCBI Taxonomy" id="1797259"/>
    <lineage>
        <taxon>Bacteria</taxon>
        <taxon>Candidatus Amesiibacteriota</taxon>
    </lineage>
</organism>
<dbReference type="AlphaFoldDB" id="A0A1F4ZC25"/>
<dbReference type="Proteomes" id="UP000177080">
    <property type="component" value="Unassembled WGS sequence"/>
</dbReference>
<dbReference type="Pfam" id="PF00160">
    <property type="entry name" value="Pro_isomerase"/>
    <property type="match status" value="1"/>
</dbReference>
<dbReference type="CDD" id="cd00317">
    <property type="entry name" value="cyclophilin"/>
    <property type="match status" value="1"/>
</dbReference>
<dbReference type="InterPro" id="IPR029000">
    <property type="entry name" value="Cyclophilin-like_dom_sf"/>
</dbReference>
<dbReference type="PANTHER" id="PTHR45625:SF4">
    <property type="entry name" value="PEPTIDYLPROLYL ISOMERASE DOMAIN AND WD REPEAT-CONTAINING PROTEIN 1"/>
    <property type="match status" value="1"/>
</dbReference>
<name>A0A1F4ZC25_9BACT</name>
<comment type="caution">
    <text evidence="7">The sequence shown here is derived from an EMBL/GenBank/DDBJ whole genome shotgun (WGS) entry which is preliminary data.</text>
</comment>
<evidence type="ECO:0000256" key="5">
    <source>
        <dbReference type="RuleBase" id="RU363019"/>
    </source>
</evidence>
<evidence type="ECO:0000313" key="8">
    <source>
        <dbReference type="Proteomes" id="UP000177080"/>
    </source>
</evidence>
<dbReference type="EMBL" id="MEXN01000005">
    <property type="protein sequence ID" value="OGD03843.1"/>
    <property type="molecule type" value="Genomic_DNA"/>
</dbReference>
<dbReference type="EC" id="5.2.1.8" evidence="5"/>
<comment type="catalytic activity">
    <reaction evidence="5">
        <text>[protein]-peptidylproline (omega=180) = [protein]-peptidylproline (omega=0)</text>
        <dbReference type="Rhea" id="RHEA:16237"/>
        <dbReference type="Rhea" id="RHEA-COMP:10747"/>
        <dbReference type="Rhea" id="RHEA-COMP:10748"/>
        <dbReference type="ChEBI" id="CHEBI:83833"/>
        <dbReference type="ChEBI" id="CHEBI:83834"/>
        <dbReference type="EC" id="5.2.1.8"/>
    </reaction>
</comment>
<evidence type="ECO:0000256" key="1">
    <source>
        <dbReference type="ARBA" id="ARBA00002388"/>
    </source>
</evidence>
<dbReference type="SUPFAM" id="SSF50891">
    <property type="entry name" value="Cyclophilin-like"/>
    <property type="match status" value="1"/>
</dbReference>
<dbReference type="STRING" id="1797259.A2989_03880"/>
<dbReference type="PROSITE" id="PS50072">
    <property type="entry name" value="CSA_PPIASE_2"/>
    <property type="match status" value="1"/>
</dbReference>
<evidence type="ECO:0000256" key="2">
    <source>
        <dbReference type="ARBA" id="ARBA00007365"/>
    </source>
</evidence>
<dbReference type="Gene3D" id="2.40.100.10">
    <property type="entry name" value="Cyclophilin-like"/>
    <property type="match status" value="1"/>
</dbReference>
<dbReference type="InterPro" id="IPR044666">
    <property type="entry name" value="Cyclophilin_A-like"/>
</dbReference>
<reference evidence="7 8" key="1">
    <citation type="journal article" date="2016" name="Nat. Commun.">
        <title>Thousands of microbial genomes shed light on interconnected biogeochemical processes in an aquifer system.</title>
        <authorList>
            <person name="Anantharaman K."/>
            <person name="Brown C.T."/>
            <person name="Hug L.A."/>
            <person name="Sharon I."/>
            <person name="Castelle C.J."/>
            <person name="Probst A.J."/>
            <person name="Thomas B.C."/>
            <person name="Singh A."/>
            <person name="Wilkins M.J."/>
            <person name="Karaoz U."/>
            <person name="Brodie E.L."/>
            <person name="Williams K.H."/>
            <person name="Hubbard S.S."/>
            <person name="Banfield J.F."/>
        </authorList>
    </citation>
    <scope>NUCLEOTIDE SEQUENCE [LARGE SCALE GENOMIC DNA]</scope>
</reference>
<evidence type="ECO:0000259" key="6">
    <source>
        <dbReference type="PROSITE" id="PS50072"/>
    </source>
</evidence>
<keyword evidence="4 5" id="KW-0413">Isomerase</keyword>
<evidence type="ECO:0000256" key="3">
    <source>
        <dbReference type="ARBA" id="ARBA00023110"/>
    </source>
</evidence>
<dbReference type="GO" id="GO:0003755">
    <property type="term" value="F:peptidyl-prolyl cis-trans isomerase activity"/>
    <property type="evidence" value="ECO:0007669"/>
    <property type="project" value="UniProtKB-UniRule"/>
</dbReference>
<dbReference type="InterPro" id="IPR024936">
    <property type="entry name" value="Cyclophilin-type_PPIase"/>
</dbReference>
<dbReference type="PIRSF" id="PIRSF001467">
    <property type="entry name" value="Peptidylpro_ismrse"/>
    <property type="match status" value="1"/>
</dbReference>
<feature type="domain" description="PPIase cyclophilin-type" evidence="6">
    <location>
        <begin position="1"/>
        <end position="125"/>
    </location>
</feature>